<reference evidence="2" key="1">
    <citation type="submission" date="2022-01" db="EMBL/GenBank/DDBJ databases">
        <authorList>
            <person name="King R."/>
        </authorList>
    </citation>
    <scope>NUCLEOTIDE SEQUENCE</scope>
</reference>
<sequence>MARPFERLKGLNIAALIEEAVNNINPEKGLTHEEMVDYVCDKLGFEQTRVQAKVNEILNLGTQTGALLVTDGKGYTLNDNNKLRRLALDAGRKPRKAKRRREISRKRHLQRRR</sequence>
<keyword evidence="3" id="KW-1185">Reference proteome</keyword>
<feature type="compositionally biased region" description="Basic residues" evidence="1">
    <location>
        <begin position="93"/>
        <end position="113"/>
    </location>
</feature>
<protein>
    <submittedName>
        <fullName evidence="2">Uncharacterized protein</fullName>
    </submittedName>
</protein>
<dbReference type="Proteomes" id="UP001152798">
    <property type="component" value="Chromosome 3"/>
</dbReference>
<proteinExistence type="predicted"/>
<gene>
    <name evidence="2" type="ORF">NEZAVI_LOCUS7085</name>
</gene>
<feature type="region of interest" description="Disordered" evidence="1">
    <location>
        <begin position="87"/>
        <end position="113"/>
    </location>
</feature>
<dbReference type="OrthoDB" id="10324823at2759"/>
<evidence type="ECO:0000313" key="3">
    <source>
        <dbReference type="Proteomes" id="UP001152798"/>
    </source>
</evidence>
<evidence type="ECO:0000256" key="1">
    <source>
        <dbReference type="SAM" id="MobiDB-lite"/>
    </source>
</evidence>
<dbReference type="EMBL" id="OV725079">
    <property type="protein sequence ID" value="CAH1397191.1"/>
    <property type="molecule type" value="Genomic_DNA"/>
</dbReference>
<dbReference type="AlphaFoldDB" id="A0A9P0H8E9"/>
<organism evidence="2 3">
    <name type="scientific">Nezara viridula</name>
    <name type="common">Southern green stink bug</name>
    <name type="synonym">Cimex viridulus</name>
    <dbReference type="NCBI Taxonomy" id="85310"/>
    <lineage>
        <taxon>Eukaryota</taxon>
        <taxon>Metazoa</taxon>
        <taxon>Ecdysozoa</taxon>
        <taxon>Arthropoda</taxon>
        <taxon>Hexapoda</taxon>
        <taxon>Insecta</taxon>
        <taxon>Pterygota</taxon>
        <taxon>Neoptera</taxon>
        <taxon>Paraneoptera</taxon>
        <taxon>Hemiptera</taxon>
        <taxon>Heteroptera</taxon>
        <taxon>Panheteroptera</taxon>
        <taxon>Pentatomomorpha</taxon>
        <taxon>Pentatomoidea</taxon>
        <taxon>Pentatomidae</taxon>
        <taxon>Pentatominae</taxon>
        <taxon>Nezara</taxon>
    </lineage>
</organism>
<accession>A0A9P0H8E9</accession>
<evidence type="ECO:0000313" key="2">
    <source>
        <dbReference type="EMBL" id="CAH1397191.1"/>
    </source>
</evidence>
<name>A0A9P0H8E9_NEZVI</name>